<evidence type="ECO:0000256" key="6">
    <source>
        <dbReference type="ARBA" id="ARBA00023157"/>
    </source>
</evidence>
<dbReference type="GO" id="GO:0008234">
    <property type="term" value="F:cysteine-type peptidase activity"/>
    <property type="evidence" value="ECO:0007669"/>
    <property type="project" value="UniProtKB-KW"/>
</dbReference>
<evidence type="ECO:0000259" key="8">
    <source>
        <dbReference type="SMART" id="SM00645"/>
    </source>
</evidence>
<proteinExistence type="inferred from homology"/>
<keyword evidence="5" id="KW-0865">Zymogen</keyword>
<evidence type="ECO:0000256" key="7">
    <source>
        <dbReference type="SAM" id="SignalP"/>
    </source>
</evidence>
<dbReference type="InterPro" id="IPR038765">
    <property type="entry name" value="Papain-like_cys_pep_sf"/>
</dbReference>
<dbReference type="SUPFAM" id="SSF54001">
    <property type="entry name" value="Cysteine proteinases"/>
    <property type="match status" value="1"/>
</dbReference>
<dbReference type="SMART" id="SM00645">
    <property type="entry name" value="Pept_C1"/>
    <property type="match status" value="1"/>
</dbReference>
<name>A0A9P0FAH6_BRAAE</name>
<accession>A0A9P0FAH6</accession>
<feature type="signal peptide" evidence="7">
    <location>
        <begin position="1"/>
        <end position="15"/>
    </location>
</feature>
<dbReference type="PROSITE" id="PS00639">
    <property type="entry name" value="THIOL_PROTEASE_HIS"/>
    <property type="match status" value="1"/>
</dbReference>
<dbReference type="InterPro" id="IPR013201">
    <property type="entry name" value="Prot_inhib_I29"/>
</dbReference>
<dbReference type="InterPro" id="IPR039417">
    <property type="entry name" value="Peptidase_C1A_papain-like"/>
</dbReference>
<evidence type="ECO:0008006" key="12">
    <source>
        <dbReference type="Google" id="ProtNLM"/>
    </source>
</evidence>
<feature type="domain" description="Cathepsin propeptide inhibitor" evidence="9">
    <location>
        <begin position="22"/>
        <end position="82"/>
    </location>
</feature>
<dbReference type="InterPro" id="IPR025661">
    <property type="entry name" value="Pept_asp_AS"/>
</dbReference>
<dbReference type="CDD" id="cd02248">
    <property type="entry name" value="Peptidase_C1A"/>
    <property type="match status" value="1"/>
</dbReference>
<evidence type="ECO:0000256" key="5">
    <source>
        <dbReference type="ARBA" id="ARBA00023145"/>
    </source>
</evidence>
<dbReference type="EMBL" id="OV121132">
    <property type="protein sequence ID" value="CAH0545781.1"/>
    <property type="molecule type" value="Genomic_DNA"/>
</dbReference>
<gene>
    <name evidence="10" type="ORF">MELIAE_LOCUS100</name>
</gene>
<keyword evidence="4" id="KW-0788">Thiol protease</keyword>
<comment type="similarity">
    <text evidence="1">Belongs to the peptidase C1 family.</text>
</comment>
<keyword evidence="11" id="KW-1185">Reference proteome</keyword>
<dbReference type="Pfam" id="PF00112">
    <property type="entry name" value="Peptidase_C1"/>
    <property type="match status" value="1"/>
</dbReference>
<dbReference type="InterPro" id="IPR000169">
    <property type="entry name" value="Pept_cys_AS"/>
</dbReference>
<evidence type="ECO:0000256" key="2">
    <source>
        <dbReference type="ARBA" id="ARBA00022670"/>
    </source>
</evidence>
<dbReference type="Gene3D" id="3.90.70.10">
    <property type="entry name" value="Cysteine proteinases"/>
    <property type="match status" value="1"/>
</dbReference>
<dbReference type="GO" id="GO:0006508">
    <property type="term" value="P:proteolysis"/>
    <property type="evidence" value="ECO:0007669"/>
    <property type="project" value="UniProtKB-KW"/>
</dbReference>
<keyword evidence="2" id="KW-0645">Protease</keyword>
<keyword evidence="6" id="KW-1015">Disulfide bond</keyword>
<sequence length="322" mass="36239">MKFCILVACFAVAISANTQQEWALFKESHKKAYRSLIEERIRYQIFSDNLDKINNHNAKFAKGETTYTMGVNQFADMTEEEFMDMFKHPLKPLEVTKTHEKTEETPLEKDWRVEGAVTPVKDQKTCGSCWAFSATGSLEGQYQIKNNKTVSLSEQNLIDCSNRQPYGNMGCRGGFMDPAFDYVKDFGIMTEEAYPYEDRQLKCRFNESGSVLKLSGHVGIAKNSEEDLMNAVGTVGPISVAIDASLFMTFYSSGIYNDKICQSWALNHGVLAVGYGSENGTDYWIVKNSWGPSWGEKGYIRMKRGKNMCGIATMASYPTLLV</sequence>
<evidence type="ECO:0000256" key="1">
    <source>
        <dbReference type="ARBA" id="ARBA00008455"/>
    </source>
</evidence>
<evidence type="ECO:0000259" key="9">
    <source>
        <dbReference type="SMART" id="SM00848"/>
    </source>
</evidence>
<feature type="chain" id="PRO_5040484854" description="Cathepsin L" evidence="7">
    <location>
        <begin position="16"/>
        <end position="322"/>
    </location>
</feature>
<protein>
    <recommendedName>
        <fullName evidence="12">Cathepsin L</fullName>
    </recommendedName>
</protein>
<dbReference type="OrthoDB" id="10253408at2759"/>
<dbReference type="InterPro" id="IPR013128">
    <property type="entry name" value="Peptidase_C1A"/>
</dbReference>
<dbReference type="SMART" id="SM00848">
    <property type="entry name" value="Inhibitor_I29"/>
    <property type="match status" value="1"/>
</dbReference>
<dbReference type="PROSITE" id="PS00139">
    <property type="entry name" value="THIOL_PROTEASE_CYS"/>
    <property type="match status" value="1"/>
</dbReference>
<dbReference type="PROSITE" id="PS00640">
    <property type="entry name" value="THIOL_PROTEASE_ASN"/>
    <property type="match status" value="1"/>
</dbReference>
<dbReference type="InterPro" id="IPR025660">
    <property type="entry name" value="Pept_his_AS"/>
</dbReference>
<keyword evidence="7" id="KW-0732">Signal</keyword>
<reference evidence="10" key="1">
    <citation type="submission" date="2021-12" db="EMBL/GenBank/DDBJ databases">
        <authorList>
            <person name="King R."/>
        </authorList>
    </citation>
    <scope>NUCLEOTIDE SEQUENCE</scope>
</reference>
<dbReference type="Proteomes" id="UP001154078">
    <property type="component" value="Chromosome 1"/>
</dbReference>
<dbReference type="PANTHER" id="PTHR12411">
    <property type="entry name" value="CYSTEINE PROTEASE FAMILY C1-RELATED"/>
    <property type="match status" value="1"/>
</dbReference>
<evidence type="ECO:0000313" key="10">
    <source>
        <dbReference type="EMBL" id="CAH0545781.1"/>
    </source>
</evidence>
<evidence type="ECO:0000256" key="4">
    <source>
        <dbReference type="ARBA" id="ARBA00022807"/>
    </source>
</evidence>
<evidence type="ECO:0000256" key="3">
    <source>
        <dbReference type="ARBA" id="ARBA00022801"/>
    </source>
</evidence>
<dbReference type="PRINTS" id="PR00705">
    <property type="entry name" value="PAPAIN"/>
</dbReference>
<feature type="domain" description="Peptidase C1A papain C-terminal" evidence="8">
    <location>
        <begin position="105"/>
        <end position="319"/>
    </location>
</feature>
<dbReference type="InterPro" id="IPR000668">
    <property type="entry name" value="Peptidase_C1A_C"/>
</dbReference>
<evidence type="ECO:0000313" key="11">
    <source>
        <dbReference type="Proteomes" id="UP001154078"/>
    </source>
</evidence>
<keyword evidence="3" id="KW-0378">Hydrolase</keyword>
<dbReference type="AlphaFoldDB" id="A0A9P0FAH6"/>
<dbReference type="Pfam" id="PF08246">
    <property type="entry name" value="Inhibitor_I29"/>
    <property type="match status" value="1"/>
</dbReference>
<organism evidence="10 11">
    <name type="scientific">Brassicogethes aeneus</name>
    <name type="common">Rape pollen beetle</name>
    <name type="synonym">Meligethes aeneus</name>
    <dbReference type="NCBI Taxonomy" id="1431903"/>
    <lineage>
        <taxon>Eukaryota</taxon>
        <taxon>Metazoa</taxon>
        <taxon>Ecdysozoa</taxon>
        <taxon>Arthropoda</taxon>
        <taxon>Hexapoda</taxon>
        <taxon>Insecta</taxon>
        <taxon>Pterygota</taxon>
        <taxon>Neoptera</taxon>
        <taxon>Endopterygota</taxon>
        <taxon>Coleoptera</taxon>
        <taxon>Polyphaga</taxon>
        <taxon>Cucujiformia</taxon>
        <taxon>Nitidulidae</taxon>
        <taxon>Meligethinae</taxon>
        <taxon>Brassicogethes</taxon>
    </lineage>
</organism>
<dbReference type="FunFam" id="3.90.70.10:FF:000006">
    <property type="entry name" value="Cathepsin S"/>
    <property type="match status" value="1"/>
</dbReference>